<dbReference type="InterPro" id="IPR012910">
    <property type="entry name" value="Plug_dom"/>
</dbReference>
<evidence type="ECO:0000259" key="11">
    <source>
        <dbReference type="Pfam" id="PF00593"/>
    </source>
</evidence>
<name>A0ABW2IPI0_9PROT</name>
<dbReference type="InterPro" id="IPR037066">
    <property type="entry name" value="Plug_dom_sf"/>
</dbReference>
<sequence length="1223" mass="134505">MNRFSKRLLFSAASVLAVASAGAGASYAQEAEGAQEDTKTLDTIVVTGIRASISKSVLDKREASKIVDTINAEDIGKSTDQNIAEALNRVSGISISTVDGEGSQVSIRGASPNQTIVTLNGAALGSTEFGQAVDLSSYSADVLAKVEVIKTPAADDEEGSLGGLVNLITRKPLDIEDNIRSFGVQGRYSEQPNVVDRKLNGTLSQKFFNDRFGVLVSVVDETSALRRDYVEHRDYNTFRSFNAEDQNGNVYTSDSYDANNAAIYGIAPQSSAYGLFEGTRDRQAIDSAFQWQITDKTDLTVNLSFAKQDIDNIQNEHTVRSNDQVRSPNFGPFSAVHPTTLPLEETNQVPIYADPSNWQIVNTDTRTWERILKRFDTGDVNSSANRYSNENSTASFELNHEFTDNLRVKAGASYQKAEQIPELQIYANLQAARELPESNKFFVPTELLQPIGFDCRGGRCQPVTGTHFVDLGDVITQPSAEQIAQLEADGVTGVIGQPILTRGDDNVSLTGVNPDDLLAKSLGSLFQTKREVLDEQQTAFIDIDYDVNRFGLTSIEVGGKYTKREKFVDNQAGTVTNLNSAATIVNPITGKPVLVSNALDQTPLQSFARRVSPDGLFDGIGLGENNIADGFMSVDAEALFNAVTGDPDLAITINNAETRGADFENFAGYIKTNFSYFDERLTGNIGVRYVKTEVQTEGFGGLQTFNEAFGRNQRIWDLRTIRGLTNTALPACPDAWNYPDGEVAQGDIYRYSRIDGTGVDTKGTATFLDDTRIADQGACHEPLLATGDIADVQAGDRTILRRHNNTFYTNNDFYVFDDDPSNGEGFVTTDAAGLSLTTRDNRIKSFPTTGQHEYDVWLPSMNLNFLVTDDIVARFAASKSMTRPNIDSLRPGFSVSEAGWGDPATRLNSINLYNTQLNPLESINIDTSFEWYFQKDALLSIGVFYKDITNLEESEQQNVYLTDLRSAIQNGDTVSTDGLILTEDTITIDNCYAEILGEWQLEYNPTYIQEMIFGNDPEFLCAQFRASQVRNAAGATIKGVELQYTQNYSFLPGVFSGLGLTANYTYQDSSFEQETSNLAPGTILPSFQIDRTPEHSYNVTGYWQQDGHQMRLAYGGASDVLVQRAFQRGALWEEGRETLDFSASYKLNDFFTLSFDAANLLDQPVRTYFTSRTIQLPENATDGGGALVAYDEGNPLDGDAFKGRTVAEYNTGRVFRLGLRAEF</sequence>
<dbReference type="Proteomes" id="UP001596492">
    <property type="component" value="Unassembled WGS sequence"/>
</dbReference>
<keyword evidence="5 9" id="KW-0798">TonB box</keyword>
<keyword evidence="10" id="KW-0732">Signal</keyword>
<evidence type="ECO:0000256" key="1">
    <source>
        <dbReference type="ARBA" id="ARBA00004571"/>
    </source>
</evidence>
<dbReference type="PANTHER" id="PTHR40980">
    <property type="entry name" value="PLUG DOMAIN-CONTAINING PROTEIN"/>
    <property type="match status" value="1"/>
</dbReference>
<evidence type="ECO:0000313" key="13">
    <source>
        <dbReference type="EMBL" id="MFC7292745.1"/>
    </source>
</evidence>
<dbReference type="InterPro" id="IPR000531">
    <property type="entry name" value="Beta-barrel_TonB"/>
</dbReference>
<feature type="domain" description="TonB-dependent receptor plug" evidence="12">
    <location>
        <begin position="59"/>
        <end position="163"/>
    </location>
</feature>
<feature type="domain" description="TonB-dependent receptor-like beta-barrel" evidence="11">
    <location>
        <begin position="843"/>
        <end position="1160"/>
    </location>
</feature>
<evidence type="ECO:0000256" key="5">
    <source>
        <dbReference type="ARBA" id="ARBA00023077"/>
    </source>
</evidence>
<dbReference type="InterPro" id="IPR039426">
    <property type="entry name" value="TonB-dep_rcpt-like"/>
</dbReference>
<dbReference type="RefSeq" id="WP_382168430.1">
    <property type="nucleotide sequence ID" value="NZ_JBHTBR010000005.1"/>
</dbReference>
<dbReference type="Gene3D" id="2.40.170.20">
    <property type="entry name" value="TonB-dependent receptor, beta-barrel domain"/>
    <property type="match status" value="1"/>
</dbReference>
<keyword evidence="13" id="KW-0675">Receptor</keyword>
<comment type="similarity">
    <text evidence="8 9">Belongs to the TonB-dependent receptor family.</text>
</comment>
<comment type="subcellular location">
    <subcellularLocation>
        <location evidence="1 8">Cell outer membrane</location>
        <topology evidence="1 8">Multi-pass membrane protein</topology>
    </subcellularLocation>
</comment>
<proteinExistence type="inferred from homology"/>
<evidence type="ECO:0000256" key="6">
    <source>
        <dbReference type="ARBA" id="ARBA00023136"/>
    </source>
</evidence>
<evidence type="ECO:0000256" key="4">
    <source>
        <dbReference type="ARBA" id="ARBA00022692"/>
    </source>
</evidence>
<keyword evidence="14" id="KW-1185">Reference proteome</keyword>
<evidence type="ECO:0000256" key="3">
    <source>
        <dbReference type="ARBA" id="ARBA00022452"/>
    </source>
</evidence>
<keyword evidence="7 8" id="KW-0998">Cell outer membrane</keyword>
<keyword evidence="4 8" id="KW-0812">Transmembrane</keyword>
<reference evidence="14" key="1">
    <citation type="journal article" date="2019" name="Int. J. Syst. Evol. Microbiol.">
        <title>The Global Catalogue of Microorganisms (GCM) 10K type strain sequencing project: providing services to taxonomists for standard genome sequencing and annotation.</title>
        <authorList>
            <consortium name="The Broad Institute Genomics Platform"/>
            <consortium name="The Broad Institute Genome Sequencing Center for Infectious Disease"/>
            <person name="Wu L."/>
            <person name="Ma J."/>
        </authorList>
    </citation>
    <scope>NUCLEOTIDE SEQUENCE [LARGE SCALE GENOMIC DNA]</scope>
    <source>
        <strain evidence="14">CCUG 51308</strain>
    </source>
</reference>
<accession>A0ABW2IPI0</accession>
<evidence type="ECO:0000256" key="7">
    <source>
        <dbReference type="ARBA" id="ARBA00023237"/>
    </source>
</evidence>
<dbReference type="PROSITE" id="PS52016">
    <property type="entry name" value="TONB_DEPENDENT_REC_3"/>
    <property type="match status" value="1"/>
</dbReference>
<dbReference type="PANTHER" id="PTHR40980:SF3">
    <property type="entry name" value="TONB-DEPENDENT RECEPTOR-LIKE BETA-BARREL DOMAIN-CONTAINING PROTEIN"/>
    <property type="match status" value="1"/>
</dbReference>
<evidence type="ECO:0000256" key="10">
    <source>
        <dbReference type="SAM" id="SignalP"/>
    </source>
</evidence>
<dbReference type="EMBL" id="JBHTBR010000005">
    <property type="protein sequence ID" value="MFC7292745.1"/>
    <property type="molecule type" value="Genomic_DNA"/>
</dbReference>
<protein>
    <submittedName>
        <fullName evidence="13">TonB-dependent receptor</fullName>
    </submittedName>
</protein>
<dbReference type="Gene3D" id="2.170.130.10">
    <property type="entry name" value="TonB-dependent receptor, plug domain"/>
    <property type="match status" value="1"/>
</dbReference>
<keyword evidence="2 8" id="KW-0813">Transport</keyword>
<comment type="caution">
    <text evidence="13">The sequence shown here is derived from an EMBL/GenBank/DDBJ whole genome shotgun (WGS) entry which is preliminary data.</text>
</comment>
<dbReference type="Pfam" id="PF07715">
    <property type="entry name" value="Plug"/>
    <property type="match status" value="1"/>
</dbReference>
<dbReference type="InterPro" id="IPR010104">
    <property type="entry name" value="TonB_rcpt_bac"/>
</dbReference>
<keyword evidence="3 8" id="KW-1134">Transmembrane beta strand</keyword>
<evidence type="ECO:0000256" key="2">
    <source>
        <dbReference type="ARBA" id="ARBA00022448"/>
    </source>
</evidence>
<gene>
    <name evidence="13" type="ORF">ACFQS8_14020</name>
</gene>
<dbReference type="Pfam" id="PF00593">
    <property type="entry name" value="TonB_dep_Rec_b-barrel"/>
    <property type="match status" value="1"/>
</dbReference>
<evidence type="ECO:0000256" key="8">
    <source>
        <dbReference type="PROSITE-ProRule" id="PRU01360"/>
    </source>
</evidence>
<organism evidence="13 14">
    <name type="scientific">Hirschia litorea</name>
    <dbReference type="NCBI Taxonomy" id="1199156"/>
    <lineage>
        <taxon>Bacteria</taxon>
        <taxon>Pseudomonadati</taxon>
        <taxon>Pseudomonadota</taxon>
        <taxon>Alphaproteobacteria</taxon>
        <taxon>Hyphomonadales</taxon>
        <taxon>Hyphomonadaceae</taxon>
        <taxon>Hirschia</taxon>
    </lineage>
</organism>
<dbReference type="InterPro" id="IPR036942">
    <property type="entry name" value="Beta-barrel_TonB_sf"/>
</dbReference>
<feature type="signal peptide" evidence="10">
    <location>
        <begin position="1"/>
        <end position="28"/>
    </location>
</feature>
<feature type="chain" id="PRO_5046007482" evidence="10">
    <location>
        <begin position="29"/>
        <end position="1223"/>
    </location>
</feature>
<dbReference type="NCBIfam" id="TIGR01782">
    <property type="entry name" value="TonB-Xanth-Caul"/>
    <property type="match status" value="1"/>
</dbReference>
<dbReference type="SUPFAM" id="SSF56935">
    <property type="entry name" value="Porins"/>
    <property type="match status" value="1"/>
</dbReference>
<keyword evidence="6 8" id="KW-0472">Membrane</keyword>
<evidence type="ECO:0000259" key="12">
    <source>
        <dbReference type="Pfam" id="PF07715"/>
    </source>
</evidence>
<evidence type="ECO:0000313" key="14">
    <source>
        <dbReference type="Proteomes" id="UP001596492"/>
    </source>
</evidence>
<evidence type="ECO:0000256" key="9">
    <source>
        <dbReference type="RuleBase" id="RU003357"/>
    </source>
</evidence>